<name>A0A645FL81_9ZZZZ</name>
<protein>
    <submittedName>
        <fullName evidence="1">Uncharacterized protein</fullName>
    </submittedName>
</protein>
<accession>A0A645FL81</accession>
<sequence>MTHIGNAAYIGPADMLPKTNDSIIPLTLASLPKYFVIFSFATHVSKSAVRTNITGIIISISLM</sequence>
<organism evidence="1">
    <name type="scientific">bioreactor metagenome</name>
    <dbReference type="NCBI Taxonomy" id="1076179"/>
    <lineage>
        <taxon>unclassified sequences</taxon>
        <taxon>metagenomes</taxon>
        <taxon>ecological metagenomes</taxon>
    </lineage>
</organism>
<gene>
    <name evidence="1" type="ORF">SDC9_161638</name>
</gene>
<comment type="caution">
    <text evidence="1">The sequence shown here is derived from an EMBL/GenBank/DDBJ whole genome shotgun (WGS) entry which is preliminary data.</text>
</comment>
<dbReference type="EMBL" id="VSSQ01060915">
    <property type="protein sequence ID" value="MPN14312.1"/>
    <property type="molecule type" value="Genomic_DNA"/>
</dbReference>
<proteinExistence type="predicted"/>
<reference evidence="1" key="1">
    <citation type="submission" date="2019-08" db="EMBL/GenBank/DDBJ databases">
        <authorList>
            <person name="Kucharzyk K."/>
            <person name="Murdoch R.W."/>
            <person name="Higgins S."/>
            <person name="Loffler F."/>
        </authorList>
    </citation>
    <scope>NUCLEOTIDE SEQUENCE</scope>
</reference>
<dbReference type="AlphaFoldDB" id="A0A645FL81"/>
<evidence type="ECO:0000313" key="1">
    <source>
        <dbReference type="EMBL" id="MPN14312.1"/>
    </source>
</evidence>